<dbReference type="NCBIfam" id="TIGR04183">
    <property type="entry name" value="Por_Secre_tail"/>
    <property type="match status" value="1"/>
</dbReference>
<feature type="domain" description="Secretion system C-terminal sorting" evidence="2">
    <location>
        <begin position="86"/>
        <end position="155"/>
    </location>
</feature>
<dbReference type="STRING" id="1178825.SAMN05216261_2737"/>
<sequence length="163" mass="18247">TTVWYLGVDNDSDGYFGSQLTATQCTNPGGYSTTAPTINDCDDNDNTVYPGATEVPNDGIDQDCNGSDLTTLESEDLSLERLTITPNPFNDYISIKLPLGFTNSEFNIKVFDLNGRMIIDRSYTSMNNEIQIKDLDKLDQAPYLFKIINKKSGLITYKRLIKY</sequence>
<evidence type="ECO:0000313" key="4">
    <source>
        <dbReference type="Proteomes" id="UP000184396"/>
    </source>
</evidence>
<dbReference type="Pfam" id="PF18962">
    <property type="entry name" value="Por_Secre_tail"/>
    <property type="match status" value="1"/>
</dbReference>
<gene>
    <name evidence="3" type="ORF">SAMN05216261_2737</name>
</gene>
<keyword evidence="1" id="KW-0732">Signal</keyword>
<name>A0A1M6GFM6_9FLAO</name>
<reference evidence="3 4" key="1">
    <citation type="submission" date="2016-11" db="EMBL/GenBank/DDBJ databases">
        <authorList>
            <person name="Jaros S."/>
            <person name="Januszkiewicz K."/>
            <person name="Wedrychowicz H."/>
        </authorList>
    </citation>
    <scope>NUCLEOTIDE SEQUENCE [LARGE SCALE GENOMIC DNA]</scope>
    <source>
        <strain evidence="3 4">CGMCC 1.12213</strain>
    </source>
</reference>
<keyword evidence="4" id="KW-1185">Reference proteome</keyword>
<accession>A0A1M6GFM6</accession>
<dbReference type="AlphaFoldDB" id="A0A1M6GFM6"/>
<dbReference type="Pfam" id="PF11617">
    <property type="entry name" value="Cu-binding_MopE"/>
    <property type="match status" value="1"/>
</dbReference>
<dbReference type="RefSeq" id="WP_143148137.1">
    <property type="nucleotide sequence ID" value="NZ_FQYK01000008.1"/>
</dbReference>
<organism evidence="3 4">
    <name type="scientific">Algibacter luteus</name>
    <dbReference type="NCBI Taxonomy" id="1178825"/>
    <lineage>
        <taxon>Bacteria</taxon>
        <taxon>Pseudomonadati</taxon>
        <taxon>Bacteroidota</taxon>
        <taxon>Flavobacteriia</taxon>
        <taxon>Flavobacteriales</taxon>
        <taxon>Flavobacteriaceae</taxon>
        <taxon>Algibacter</taxon>
    </lineage>
</organism>
<dbReference type="eggNOG" id="COG2866">
    <property type="taxonomic scope" value="Bacteria"/>
</dbReference>
<proteinExistence type="predicted"/>
<evidence type="ECO:0000259" key="2">
    <source>
        <dbReference type="Pfam" id="PF18962"/>
    </source>
</evidence>
<feature type="non-terminal residue" evidence="3">
    <location>
        <position position="1"/>
    </location>
</feature>
<dbReference type="OrthoDB" id="1652165at2"/>
<evidence type="ECO:0000313" key="3">
    <source>
        <dbReference type="EMBL" id="SHJ08671.1"/>
    </source>
</evidence>
<protein>
    <submittedName>
        <fullName evidence="3">Por secretion system C-terminal sorting domain-containing protein</fullName>
    </submittedName>
</protein>
<evidence type="ECO:0000256" key="1">
    <source>
        <dbReference type="ARBA" id="ARBA00022729"/>
    </source>
</evidence>
<dbReference type="InterPro" id="IPR026444">
    <property type="entry name" value="Secre_tail"/>
</dbReference>
<dbReference type="InterPro" id="IPR021655">
    <property type="entry name" value="Put_metal-bd"/>
</dbReference>
<dbReference type="EMBL" id="FQYK01000008">
    <property type="protein sequence ID" value="SHJ08671.1"/>
    <property type="molecule type" value="Genomic_DNA"/>
</dbReference>
<dbReference type="Proteomes" id="UP000184396">
    <property type="component" value="Unassembled WGS sequence"/>
</dbReference>